<proteinExistence type="predicted"/>
<feature type="region of interest" description="Disordered" evidence="1">
    <location>
        <begin position="1"/>
        <end position="82"/>
    </location>
</feature>
<sequence>MQYSACNHLRLPGGGAVRSERGARDQTGRVHTSKYRSSAGMTGRPGDAVPSAPSRFRSPEAFVPPDFRPARARERADRQTFS</sequence>
<comment type="caution">
    <text evidence="2">The sequence shown here is derived from an EMBL/GenBank/DDBJ whole genome shotgun (WGS) entry which is preliminary data.</text>
</comment>
<evidence type="ECO:0000313" key="3">
    <source>
        <dbReference type="Proteomes" id="UP000325313"/>
    </source>
</evidence>
<organism evidence="2 3">
    <name type="scientific">Puccinia graminis f. sp. tritici</name>
    <dbReference type="NCBI Taxonomy" id="56615"/>
    <lineage>
        <taxon>Eukaryota</taxon>
        <taxon>Fungi</taxon>
        <taxon>Dikarya</taxon>
        <taxon>Basidiomycota</taxon>
        <taxon>Pucciniomycotina</taxon>
        <taxon>Pucciniomycetes</taxon>
        <taxon>Pucciniales</taxon>
        <taxon>Pucciniaceae</taxon>
        <taxon>Puccinia</taxon>
    </lineage>
</organism>
<dbReference type="EMBL" id="VDEP01000109">
    <property type="protein sequence ID" value="KAA1130455.1"/>
    <property type="molecule type" value="Genomic_DNA"/>
</dbReference>
<feature type="compositionally biased region" description="Basic and acidic residues" evidence="1">
    <location>
        <begin position="68"/>
        <end position="82"/>
    </location>
</feature>
<evidence type="ECO:0000313" key="2">
    <source>
        <dbReference type="EMBL" id="KAA1130455.1"/>
    </source>
</evidence>
<accession>A0A5B0RZK6</accession>
<reference evidence="2 3" key="1">
    <citation type="submission" date="2019-05" db="EMBL/GenBank/DDBJ databases">
        <title>Emergence of the Ug99 lineage of the wheat stem rust pathogen through somatic hybridization.</title>
        <authorList>
            <person name="Li F."/>
            <person name="Upadhyaya N.M."/>
            <person name="Sperschneider J."/>
            <person name="Matny O."/>
            <person name="Nguyen-Phuc H."/>
            <person name="Mago R."/>
            <person name="Raley C."/>
            <person name="Miller M.E."/>
            <person name="Silverstein K.A.T."/>
            <person name="Henningsen E."/>
            <person name="Hirsch C.D."/>
            <person name="Visser B."/>
            <person name="Pretorius Z.A."/>
            <person name="Steffenson B.J."/>
            <person name="Schwessinger B."/>
            <person name="Dodds P.N."/>
            <person name="Figueroa M."/>
        </authorList>
    </citation>
    <scope>NUCLEOTIDE SEQUENCE [LARGE SCALE GENOMIC DNA]</scope>
    <source>
        <strain evidence="2 3">Ug99</strain>
    </source>
</reference>
<gene>
    <name evidence="2" type="ORF">PGTUg99_021757</name>
</gene>
<feature type="compositionally biased region" description="Basic and acidic residues" evidence="1">
    <location>
        <begin position="18"/>
        <end position="28"/>
    </location>
</feature>
<evidence type="ECO:0000256" key="1">
    <source>
        <dbReference type="SAM" id="MobiDB-lite"/>
    </source>
</evidence>
<dbReference type="Proteomes" id="UP000325313">
    <property type="component" value="Unassembled WGS sequence"/>
</dbReference>
<name>A0A5B0RZK6_PUCGR</name>
<protein>
    <submittedName>
        <fullName evidence="2">Uncharacterized protein</fullName>
    </submittedName>
</protein>
<dbReference type="AlphaFoldDB" id="A0A5B0RZK6"/>